<dbReference type="AlphaFoldDB" id="A0A1I0EJ45"/>
<dbReference type="InterPro" id="IPR003593">
    <property type="entry name" value="AAA+_ATPase"/>
</dbReference>
<dbReference type="Gene3D" id="3.40.50.300">
    <property type="entry name" value="P-loop containing nucleotide triphosphate hydrolases"/>
    <property type="match status" value="1"/>
</dbReference>
<dbReference type="InterPro" id="IPR050086">
    <property type="entry name" value="MetN_ABC_transporter-like"/>
</dbReference>
<evidence type="ECO:0000256" key="7">
    <source>
        <dbReference type="ARBA" id="ARBA00023136"/>
    </source>
</evidence>
<dbReference type="GO" id="GO:0006865">
    <property type="term" value="P:amino acid transport"/>
    <property type="evidence" value="ECO:0007669"/>
    <property type="project" value="UniProtKB-KW"/>
</dbReference>
<evidence type="ECO:0000256" key="1">
    <source>
        <dbReference type="ARBA" id="ARBA00022448"/>
    </source>
</evidence>
<dbReference type="OrthoDB" id="9804199at2"/>
<keyword evidence="10" id="KW-1185">Reference proteome</keyword>
<keyword evidence="4 9" id="KW-0067">ATP-binding</keyword>
<protein>
    <submittedName>
        <fullName evidence="9">D-methionine transport system ATP-binding protein</fullName>
    </submittedName>
</protein>
<dbReference type="InterPro" id="IPR003439">
    <property type="entry name" value="ABC_transporter-like_ATP-bd"/>
</dbReference>
<evidence type="ECO:0000256" key="6">
    <source>
        <dbReference type="ARBA" id="ARBA00022970"/>
    </source>
</evidence>
<dbReference type="EMBL" id="FOHN01000022">
    <property type="protein sequence ID" value="SET45183.1"/>
    <property type="molecule type" value="Genomic_DNA"/>
</dbReference>
<evidence type="ECO:0000256" key="4">
    <source>
        <dbReference type="ARBA" id="ARBA00022840"/>
    </source>
</evidence>
<dbReference type="GO" id="GO:0016887">
    <property type="term" value="F:ATP hydrolysis activity"/>
    <property type="evidence" value="ECO:0007669"/>
    <property type="project" value="InterPro"/>
</dbReference>
<dbReference type="SMART" id="SM00382">
    <property type="entry name" value="AAA"/>
    <property type="match status" value="1"/>
</dbReference>
<keyword evidence="6" id="KW-0029">Amino-acid transport</keyword>
<keyword evidence="5" id="KW-1278">Translocase</keyword>
<evidence type="ECO:0000256" key="5">
    <source>
        <dbReference type="ARBA" id="ARBA00022967"/>
    </source>
</evidence>
<gene>
    <name evidence="9" type="ORF">SAMN04487772_1227</name>
</gene>
<keyword evidence="3" id="KW-0547">Nucleotide-binding</keyword>
<dbReference type="Pfam" id="PF00005">
    <property type="entry name" value="ABC_tran"/>
    <property type="match status" value="1"/>
</dbReference>
<sequence>MIEIKNLVKEFGTGSSAQRVLNDISLTIEDGDIFGIIGMSGAGKSTLIRCINLLEKPTEGEILINGTDITKLKKKELLKYRRNIGMIFQSFNLHMQRNVRRNASFGLELIPPKDYLPDGYTQEEYAKLSYFRKKKAKKADMKKTVDELLEIVDLHHKENAYPAQLSGGQRQRIAIARALATYPSILLCDEATSALDSMTTESILQLLQKINKERNITIVIITHEIDVVKKICNKVAVLDQSRVVETGNTDKVFSNPSSPVTKRLLGGDE</sequence>
<proteinExistence type="predicted"/>
<dbReference type="STRING" id="29364.SAMN04487772_1227"/>
<dbReference type="PANTHER" id="PTHR43166">
    <property type="entry name" value="AMINO ACID IMPORT ATP-BINDING PROTEIN"/>
    <property type="match status" value="1"/>
</dbReference>
<evidence type="ECO:0000259" key="8">
    <source>
        <dbReference type="PROSITE" id="PS50893"/>
    </source>
</evidence>
<feature type="domain" description="ABC transporter" evidence="8">
    <location>
        <begin position="2"/>
        <end position="265"/>
    </location>
</feature>
<accession>A0A1I0EJ45</accession>
<dbReference type="PANTHER" id="PTHR43166:SF30">
    <property type="entry name" value="METHIONINE IMPORT ATP-BINDING PROTEIN METN"/>
    <property type="match status" value="1"/>
</dbReference>
<dbReference type="PROSITE" id="PS00211">
    <property type="entry name" value="ABC_TRANSPORTER_1"/>
    <property type="match status" value="1"/>
</dbReference>
<dbReference type="InterPro" id="IPR027417">
    <property type="entry name" value="P-loop_NTPase"/>
</dbReference>
<dbReference type="SUPFAM" id="SSF52540">
    <property type="entry name" value="P-loop containing nucleoside triphosphate hydrolases"/>
    <property type="match status" value="1"/>
</dbReference>
<dbReference type="PROSITE" id="PS50893">
    <property type="entry name" value="ABC_TRANSPORTER_2"/>
    <property type="match status" value="1"/>
</dbReference>
<dbReference type="RefSeq" id="WP_092478527.1">
    <property type="nucleotide sequence ID" value="NZ_FOHN01000022.1"/>
</dbReference>
<name>A0A1I0EJ45_9FIRM</name>
<reference evidence="9 10" key="1">
    <citation type="submission" date="2016-10" db="EMBL/GenBank/DDBJ databases">
        <authorList>
            <person name="de Groot N.N."/>
        </authorList>
    </citation>
    <scope>NUCLEOTIDE SEQUENCE [LARGE SCALE GENOMIC DNA]</scope>
    <source>
        <strain evidence="9 10">DSM 1801</strain>
    </source>
</reference>
<organism evidence="9 10">
    <name type="scientific">[Clostridium] polysaccharolyticum</name>
    <dbReference type="NCBI Taxonomy" id="29364"/>
    <lineage>
        <taxon>Bacteria</taxon>
        <taxon>Bacillati</taxon>
        <taxon>Bacillota</taxon>
        <taxon>Clostridia</taxon>
        <taxon>Lachnospirales</taxon>
        <taxon>Lachnospiraceae</taxon>
    </lineage>
</organism>
<evidence type="ECO:0000256" key="2">
    <source>
        <dbReference type="ARBA" id="ARBA00022475"/>
    </source>
</evidence>
<dbReference type="InterPro" id="IPR017871">
    <property type="entry name" value="ABC_transporter-like_CS"/>
</dbReference>
<evidence type="ECO:0000256" key="3">
    <source>
        <dbReference type="ARBA" id="ARBA00022741"/>
    </source>
</evidence>
<evidence type="ECO:0000313" key="10">
    <source>
        <dbReference type="Proteomes" id="UP000199800"/>
    </source>
</evidence>
<dbReference type="Proteomes" id="UP000199800">
    <property type="component" value="Unassembled WGS sequence"/>
</dbReference>
<keyword evidence="2" id="KW-1003">Cell membrane</keyword>
<dbReference type="GO" id="GO:0005524">
    <property type="term" value="F:ATP binding"/>
    <property type="evidence" value="ECO:0007669"/>
    <property type="project" value="UniProtKB-KW"/>
</dbReference>
<keyword evidence="1" id="KW-0813">Transport</keyword>
<keyword evidence="7" id="KW-0472">Membrane</keyword>
<evidence type="ECO:0000313" key="9">
    <source>
        <dbReference type="EMBL" id="SET45183.1"/>
    </source>
</evidence>